<evidence type="ECO:0000313" key="3">
    <source>
        <dbReference type="EMBL" id="NDY42999.1"/>
    </source>
</evidence>
<dbReference type="InterPro" id="IPR011009">
    <property type="entry name" value="Kinase-like_dom_sf"/>
</dbReference>
<feature type="compositionally biased region" description="Basic and acidic residues" evidence="1">
    <location>
        <begin position="9"/>
        <end position="25"/>
    </location>
</feature>
<dbReference type="Gene3D" id="3.90.1200.10">
    <property type="match status" value="1"/>
</dbReference>
<dbReference type="Gene3D" id="3.30.200.20">
    <property type="entry name" value="Phosphorylase Kinase, domain 1"/>
    <property type="match status" value="1"/>
</dbReference>
<comment type="caution">
    <text evidence="3">The sequence shown here is derived from an EMBL/GenBank/DDBJ whole genome shotgun (WGS) entry which is preliminary data.</text>
</comment>
<proteinExistence type="predicted"/>
<protein>
    <submittedName>
        <fullName evidence="3">Phosphotransferase</fullName>
    </submittedName>
</protein>
<dbReference type="Proteomes" id="UP000469346">
    <property type="component" value="Unassembled WGS sequence"/>
</dbReference>
<dbReference type="EMBL" id="JAAGRR010000108">
    <property type="protein sequence ID" value="NDY42999.1"/>
    <property type="molecule type" value="Genomic_DNA"/>
</dbReference>
<name>A0A6N9TPA8_DISTH</name>
<feature type="region of interest" description="Disordered" evidence="1">
    <location>
        <begin position="1"/>
        <end position="25"/>
    </location>
</feature>
<dbReference type="RefSeq" id="WP_163299123.1">
    <property type="nucleotide sequence ID" value="NZ_JAAGRR010000108.1"/>
</dbReference>
<gene>
    <name evidence="3" type="ORF">G3N55_09115</name>
</gene>
<dbReference type="SUPFAM" id="SSF56112">
    <property type="entry name" value="Protein kinase-like (PK-like)"/>
    <property type="match status" value="1"/>
</dbReference>
<accession>A0A6N9TPA8</accession>
<sequence>MTTPTASPAHDEPRRAPAPDGSDRRFARCDWHGRRAVVVDPAPGPAGRAEAESAFRIGRHLAARGVPVPEILAFDPATGRLVMEDLGDARLQDAALARLGAGDLDGLRALYRRALEVLAHQQVAGGRGFDPAWCHDTPAYDARLAREREAGYFLEAFVRGRCGLDPGPGLLAELDALAEGVRRHETTAYFLHRDFQSRNLMVQGDRLRVLDFQGGRLGPLAYDAAALLLDPYVEPPQDLWEPLLGDYLEALSALGVRVAEADFRREFARLALLRNLQVLGAFAFLSGVKGRPSFARHIPAALRRLIRLMEAYPPDPPCPALADLARRIMEREAAR</sequence>
<feature type="domain" description="Aminoglycoside phosphotransferase" evidence="2">
    <location>
        <begin position="20"/>
        <end position="245"/>
    </location>
</feature>
<dbReference type="InterPro" id="IPR002575">
    <property type="entry name" value="Aminoglycoside_PTrfase"/>
</dbReference>
<keyword evidence="4" id="KW-1185">Reference proteome</keyword>
<evidence type="ECO:0000256" key="1">
    <source>
        <dbReference type="SAM" id="MobiDB-lite"/>
    </source>
</evidence>
<keyword evidence="3" id="KW-0808">Transferase</keyword>
<dbReference type="Pfam" id="PF01636">
    <property type="entry name" value="APH"/>
    <property type="match status" value="1"/>
</dbReference>
<evidence type="ECO:0000259" key="2">
    <source>
        <dbReference type="Pfam" id="PF01636"/>
    </source>
</evidence>
<organism evidence="3 4">
    <name type="scientific">Dissulfurirhabdus thermomarina</name>
    <dbReference type="NCBI Taxonomy" id="1765737"/>
    <lineage>
        <taxon>Bacteria</taxon>
        <taxon>Deltaproteobacteria</taxon>
        <taxon>Dissulfurirhabdaceae</taxon>
        <taxon>Dissulfurirhabdus</taxon>
    </lineage>
</organism>
<evidence type="ECO:0000313" key="4">
    <source>
        <dbReference type="Proteomes" id="UP000469346"/>
    </source>
</evidence>
<dbReference type="GO" id="GO:0016740">
    <property type="term" value="F:transferase activity"/>
    <property type="evidence" value="ECO:0007669"/>
    <property type="project" value="UniProtKB-KW"/>
</dbReference>
<reference evidence="3 4" key="1">
    <citation type="submission" date="2020-02" db="EMBL/GenBank/DDBJ databases">
        <title>Comparative genomics of sulfur disproportionating microorganisms.</title>
        <authorList>
            <person name="Ward L.M."/>
            <person name="Bertran E."/>
            <person name="Johnston D.T."/>
        </authorList>
    </citation>
    <scope>NUCLEOTIDE SEQUENCE [LARGE SCALE GENOMIC DNA]</scope>
    <source>
        <strain evidence="3 4">DSM 100025</strain>
    </source>
</reference>
<dbReference type="AlphaFoldDB" id="A0A6N9TPA8"/>